<evidence type="ECO:0000313" key="2">
    <source>
        <dbReference type="EMBL" id="ETO05139.1"/>
    </source>
</evidence>
<sequence>MSSSWYSSTSQQQRQQQEVVQKQEIAMQQILLEQMDDCFIVIRRYLNEVIRVTRLKKAATNKDIKSLEMSNFAMAQSVNLLQIKYIQLAQAKLTNFDLELNSLVRNLKNEEEIEEIKKRVAPIRNNLIRIVKNESVALNPGPKLNEKTFNEDTVGTGFGRILGAGHEIRDRITEVNKDPNKFYNEQEKIKKNAKGVVNQMLSTKTNNLNKSSMMYDINPDCLDDEQFFPGEEEEGNYKSNLNSFTENNSSFTDSKNHSTKRSEMDIENNNTISNKYDYGKSQVGRKQEMDIDNNCYGNSNEKDTSQSIWSYGENEMRQNKNYFEDYESSQWNEE</sequence>
<organism evidence="2 3">
    <name type="scientific">Reticulomyxa filosa</name>
    <dbReference type="NCBI Taxonomy" id="46433"/>
    <lineage>
        <taxon>Eukaryota</taxon>
        <taxon>Sar</taxon>
        <taxon>Rhizaria</taxon>
        <taxon>Retaria</taxon>
        <taxon>Foraminifera</taxon>
        <taxon>Monothalamids</taxon>
        <taxon>Reticulomyxidae</taxon>
        <taxon>Reticulomyxa</taxon>
    </lineage>
</organism>
<dbReference type="EMBL" id="ASPP01028482">
    <property type="protein sequence ID" value="ETO05139.1"/>
    <property type="molecule type" value="Genomic_DNA"/>
</dbReference>
<evidence type="ECO:0000313" key="3">
    <source>
        <dbReference type="Proteomes" id="UP000023152"/>
    </source>
</evidence>
<protein>
    <submittedName>
        <fullName evidence="2">Uncharacterized protein</fullName>
    </submittedName>
</protein>
<feature type="compositionally biased region" description="Basic and acidic residues" evidence="1">
    <location>
        <begin position="254"/>
        <end position="264"/>
    </location>
</feature>
<name>X6LU12_RETFI</name>
<reference evidence="2 3" key="1">
    <citation type="journal article" date="2013" name="Curr. Biol.">
        <title>The Genome of the Foraminiferan Reticulomyxa filosa.</title>
        <authorList>
            <person name="Glockner G."/>
            <person name="Hulsmann N."/>
            <person name="Schleicher M."/>
            <person name="Noegel A.A."/>
            <person name="Eichinger L."/>
            <person name="Gallinger C."/>
            <person name="Pawlowski J."/>
            <person name="Sierra R."/>
            <person name="Euteneuer U."/>
            <person name="Pillet L."/>
            <person name="Moustafa A."/>
            <person name="Platzer M."/>
            <person name="Groth M."/>
            <person name="Szafranski K."/>
            <person name="Schliwa M."/>
        </authorList>
    </citation>
    <scope>NUCLEOTIDE SEQUENCE [LARGE SCALE GENOMIC DNA]</scope>
</reference>
<accession>X6LU12</accession>
<comment type="caution">
    <text evidence="2">The sequence shown here is derived from an EMBL/GenBank/DDBJ whole genome shotgun (WGS) entry which is preliminary data.</text>
</comment>
<gene>
    <name evidence="2" type="ORF">RFI_32256</name>
</gene>
<feature type="compositionally biased region" description="Polar residues" evidence="1">
    <location>
        <begin position="244"/>
        <end position="253"/>
    </location>
</feature>
<evidence type="ECO:0000256" key="1">
    <source>
        <dbReference type="SAM" id="MobiDB-lite"/>
    </source>
</evidence>
<dbReference type="Proteomes" id="UP000023152">
    <property type="component" value="Unassembled WGS sequence"/>
</dbReference>
<dbReference type="AlphaFoldDB" id="X6LU12"/>
<proteinExistence type="predicted"/>
<feature type="region of interest" description="Disordered" evidence="1">
    <location>
        <begin position="244"/>
        <end position="277"/>
    </location>
</feature>
<keyword evidence="3" id="KW-1185">Reference proteome</keyword>